<name>A0A917HNW7_9SPHI</name>
<dbReference type="Pfam" id="PF12771">
    <property type="entry name" value="SusD-like_2"/>
    <property type="match status" value="2"/>
</dbReference>
<evidence type="ECO:0000313" key="2">
    <source>
        <dbReference type="Proteomes" id="UP000660862"/>
    </source>
</evidence>
<keyword evidence="2" id="KW-1185">Reference proteome</keyword>
<proteinExistence type="predicted"/>
<organism evidence="1 2">
    <name type="scientific">Parapedobacter pyrenivorans</name>
    <dbReference type="NCBI Taxonomy" id="1305674"/>
    <lineage>
        <taxon>Bacteria</taxon>
        <taxon>Pseudomonadati</taxon>
        <taxon>Bacteroidota</taxon>
        <taxon>Sphingobacteriia</taxon>
        <taxon>Sphingobacteriales</taxon>
        <taxon>Sphingobacteriaceae</taxon>
        <taxon>Parapedobacter</taxon>
    </lineage>
</organism>
<comment type="caution">
    <text evidence="1">The sequence shown here is derived from an EMBL/GenBank/DDBJ whole genome shotgun (WGS) entry which is preliminary data.</text>
</comment>
<dbReference type="InterPro" id="IPR011990">
    <property type="entry name" value="TPR-like_helical_dom_sf"/>
</dbReference>
<evidence type="ECO:0008006" key="3">
    <source>
        <dbReference type="Google" id="ProtNLM"/>
    </source>
</evidence>
<reference evidence="1" key="1">
    <citation type="journal article" date="2014" name="Int. J. Syst. Evol. Microbiol.">
        <title>Complete genome sequence of Corynebacterium casei LMG S-19264T (=DSM 44701T), isolated from a smear-ripened cheese.</title>
        <authorList>
            <consortium name="US DOE Joint Genome Institute (JGI-PGF)"/>
            <person name="Walter F."/>
            <person name="Albersmeier A."/>
            <person name="Kalinowski J."/>
            <person name="Ruckert C."/>
        </authorList>
    </citation>
    <scope>NUCLEOTIDE SEQUENCE</scope>
    <source>
        <strain evidence="1">CGMCC 1.12195</strain>
    </source>
</reference>
<protein>
    <recommendedName>
        <fullName evidence="3">Starch-binding associating with outer membrane</fullName>
    </recommendedName>
</protein>
<dbReference type="SUPFAM" id="SSF48452">
    <property type="entry name" value="TPR-like"/>
    <property type="match status" value="1"/>
</dbReference>
<evidence type="ECO:0000313" key="1">
    <source>
        <dbReference type="EMBL" id="GGG85754.1"/>
    </source>
</evidence>
<dbReference type="EMBL" id="BMER01000001">
    <property type="protein sequence ID" value="GGG85754.1"/>
    <property type="molecule type" value="Genomic_DNA"/>
</dbReference>
<reference evidence="1" key="2">
    <citation type="submission" date="2020-09" db="EMBL/GenBank/DDBJ databases">
        <authorList>
            <person name="Sun Q."/>
            <person name="Zhou Y."/>
        </authorList>
    </citation>
    <scope>NUCLEOTIDE SEQUENCE</scope>
    <source>
        <strain evidence="1">CGMCC 1.12195</strain>
    </source>
</reference>
<sequence length="556" mass="61925">MKAINKIERMITGKTMVWGICVGLLLFSACKDLTEINIDPNGVGEEEVNPNLILPTVLTESAKLYLNLGYQDIAGVVQHTQKDAWFEDHNDYDWGGDQNWNGYYDVLRNNALLQKRAAEEGWEFHQGVALVMRAFMFGLITDLWGDAPYTDALKGEEGGTEYLFPKFDTQESIYTGIIGELEQANGLLSKSSSDYVGINSDADVYYGGNPAQWRKFANSLLLRYYMRISDKMPDMARTGIEKIAGNPAQYPIIVDAGDDAVLAFEGTSSVDSWPNNLKFDDTGGSNFRRVKMCATLVDQLQALSDPRLPIWANRVEVSMKVDPNLPAGTDKIEDGVRYLSPDKVGSAIVDQDPDYVGLPPSFSALPSSYNLNPTPGQTSYNPHVSFLNDSYKEASGPLLKARLLSAAEVHFILAEASLKGWATGNTQEHYNHGVEQSLKAWMLGDTYQGYIDNIGVAYDGSLEQIMEQKWIASWTAATEAWFDFRRTGYPALKAGPVAKRGVLPVRFYYMQDELNINRQNADQALERLEVTAYSQADNKNSAWSKPWLLQGTGKPW</sequence>
<dbReference type="AlphaFoldDB" id="A0A917HNW7"/>
<accession>A0A917HNW7</accession>
<dbReference type="Proteomes" id="UP000660862">
    <property type="component" value="Unassembled WGS sequence"/>
</dbReference>
<gene>
    <name evidence="1" type="ORF">GCM10007415_18920</name>
</gene>
<dbReference type="RefSeq" id="WP_188505626.1">
    <property type="nucleotide sequence ID" value="NZ_BMER01000001.1"/>
</dbReference>
<dbReference type="Gene3D" id="1.25.40.390">
    <property type="match status" value="1"/>
</dbReference>
<dbReference type="PROSITE" id="PS51257">
    <property type="entry name" value="PROKAR_LIPOPROTEIN"/>
    <property type="match status" value="1"/>
</dbReference>
<dbReference type="InterPro" id="IPR041662">
    <property type="entry name" value="SusD-like_2"/>
</dbReference>